<comment type="caution">
    <text evidence="3">The sequence shown here is derived from an EMBL/GenBank/DDBJ whole genome shotgun (WGS) entry which is preliminary data.</text>
</comment>
<evidence type="ECO:0000256" key="2">
    <source>
        <dbReference type="SAM" id="Phobius"/>
    </source>
</evidence>
<dbReference type="AlphaFoldDB" id="A0A7K3WI81"/>
<dbReference type="EMBL" id="JAAGWK010000029">
    <property type="protein sequence ID" value="NEL56052.1"/>
    <property type="molecule type" value="Genomic_DNA"/>
</dbReference>
<gene>
    <name evidence="3" type="ORF">G1H19_18925</name>
</gene>
<organism evidence="3 4">
    <name type="scientific">Goekera deserti</name>
    <dbReference type="NCBI Taxonomy" id="2497753"/>
    <lineage>
        <taxon>Bacteria</taxon>
        <taxon>Bacillati</taxon>
        <taxon>Actinomycetota</taxon>
        <taxon>Actinomycetes</taxon>
        <taxon>Geodermatophilales</taxon>
        <taxon>Geodermatophilaceae</taxon>
        <taxon>Goekera</taxon>
    </lineage>
</organism>
<feature type="transmembrane region" description="Helical" evidence="2">
    <location>
        <begin position="59"/>
        <end position="80"/>
    </location>
</feature>
<evidence type="ECO:0000313" key="3">
    <source>
        <dbReference type="EMBL" id="NEL56052.1"/>
    </source>
</evidence>
<dbReference type="Proteomes" id="UP000470470">
    <property type="component" value="Unassembled WGS sequence"/>
</dbReference>
<reference evidence="3 4" key="1">
    <citation type="submission" date="2020-02" db="EMBL/GenBank/DDBJ databases">
        <title>The whole genome sequence of CPCC 205119.</title>
        <authorList>
            <person name="Jiang Z."/>
        </authorList>
    </citation>
    <scope>NUCLEOTIDE SEQUENCE [LARGE SCALE GENOMIC DNA]</scope>
    <source>
        <strain evidence="3 4">CPCC 205119</strain>
    </source>
</reference>
<keyword evidence="2" id="KW-0812">Transmembrane</keyword>
<protein>
    <submittedName>
        <fullName evidence="3">Uncharacterized protein</fullName>
    </submittedName>
</protein>
<proteinExistence type="predicted"/>
<keyword evidence="2" id="KW-0472">Membrane</keyword>
<sequence length="90" mass="9452">MTNETPRPRRRSRPDRRPVGDAPLPRLVTLSFALGAGLLVAGVLLVVLDALGVEQVGMLGWAAVIVVAAVLGGLVARAVVPRLLVRGDRP</sequence>
<evidence type="ECO:0000256" key="1">
    <source>
        <dbReference type="SAM" id="MobiDB-lite"/>
    </source>
</evidence>
<feature type="region of interest" description="Disordered" evidence="1">
    <location>
        <begin position="1"/>
        <end position="23"/>
    </location>
</feature>
<name>A0A7K3WI81_9ACTN</name>
<feature type="transmembrane region" description="Helical" evidence="2">
    <location>
        <begin position="27"/>
        <end position="47"/>
    </location>
</feature>
<dbReference type="RefSeq" id="WP_152729253.1">
    <property type="nucleotide sequence ID" value="NZ_JAABOZ010000003.1"/>
</dbReference>
<keyword evidence="4" id="KW-1185">Reference proteome</keyword>
<evidence type="ECO:0000313" key="4">
    <source>
        <dbReference type="Proteomes" id="UP000470470"/>
    </source>
</evidence>
<accession>A0A7K3WI81</accession>
<keyword evidence="2" id="KW-1133">Transmembrane helix</keyword>